<dbReference type="Pfam" id="PF03466">
    <property type="entry name" value="LysR_substrate"/>
    <property type="match status" value="1"/>
</dbReference>
<evidence type="ECO:0000256" key="4">
    <source>
        <dbReference type="ARBA" id="ARBA00023163"/>
    </source>
</evidence>
<dbReference type="EMBL" id="MN543581">
    <property type="protein sequence ID" value="QJX13141.1"/>
    <property type="molecule type" value="Genomic_DNA"/>
</dbReference>
<dbReference type="InterPro" id="IPR036388">
    <property type="entry name" value="WH-like_DNA-bd_sf"/>
</dbReference>
<protein>
    <submittedName>
        <fullName evidence="6">Transcriptional regulator, LysR family</fullName>
    </submittedName>
</protein>
<dbReference type="PANTHER" id="PTHR30537">
    <property type="entry name" value="HTH-TYPE TRANSCRIPTIONAL REGULATOR"/>
    <property type="match status" value="1"/>
</dbReference>
<dbReference type="FunFam" id="1.10.10.10:FF:000001">
    <property type="entry name" value="LysR family transcriptional regulator"/>
    <property type="match status" value="1"/>
</dbReference>
<name>A0A6M6A3Z3_KLEPN</name>
<dbReference type="InterPro" id="IPR036390">
    <property type="entry name" value="WH_DNA-bd_sf"/>
</dbReference>
<geneLocation type="plasmid" evidence="6">
    <name>pPM48TC_fusion</name>
</geneLocation>
<dbReference type="InterPro" id="IPR005119">
    <property type="entry name" value="LysR_subst-bd"/>
</dbReference>
<dbReference type="InterPro" id="IPR000847">
    <property type="entry name" value="LysR_HTH_N"/>
</dbReference>
<dbReference type="CDD" id="cd08422">
    <property type="entry name" value="PBP2_CrgA_like"/>
    <property type="match status" value="1"/>
</dbReference>
<dbReference type="SUPFAM" id="SSF46785">
    <property type="entry name" value="Winged helix' DNA-binding domain"/>
    <property type="match status" value="1"/>
</dbReference>
<dbReference type="InterPro" id="IPR058163">
    <property type="entry name" value="LysR-type_TF_proteobact-type"/>
</dbReference>
<reference evidence="6" key="1">
    <citation type="submission" date="2019-10" db="EMBL/GenBank/DDBJ databases">
        <title>Tracking microevolution events of conjugative virulence plasmid p15WZ-82_Vir during transmission.</title>
        <authorList>
            <person name="Yang X."/>
        </authorList>
    </citation>
    <scope>NUCLEOTIDE SEQUENCE</scope>
    <source>
        <strain evidence="6">PM48TC</strain>
        <plasmid evidence="6">pPM48TC_fusion</plasmid>
    </source>
</reference>
<keyword evidence="4" id="KW-0804">Transcription</keyword>
<dbReference type="Gene3D" id="3.40.190.290">
    <property type="match status" value="1"/>
</dbReference>
<dbReference type="SUPFAM" id="SSF53850">
    <property type="entry name" value="Periplasmic binding protein-like II"/>
    <property type="match status" value="1"/>
</dbReference>
<evidence type="ECO:0000313" key="6">
    <source>
        <dbReference type="EMBL" id="QJX13141.1"/>
    </source>
</evidence>
<dbReference type="PROSITE" id="PS50931">
    <property type="entry name" value="HTH_LYSR"/>
    <property type="match status" value="1"/>
</dbReference>
<organism evidence="6">
    <name type="scientific">Klebsiella pneumoniae</name>
    <dbReference type="NCBI Taxonomy" id="573"/>
    <lineage>
        <taxon>Bacteria</taxon>
        <taxon>Pseudomonadati</taxon>
        <taxon>Pseudomonadota</taxon>
        <taxon>Gammaproteobacteria</taxon>
        <taxon>Enterobacterales</taxon>
        <taxon>Enterobacteriaceae</taxon>
        <taxon>Klebsiella/Raoultella group</taxon>
        <taxon>Klebsiella</taxon>
        <taxon>Klebsiella pneumoniae complex</taxon>
    </lineage>
</organism>
<accession>A0A6M6A3Z3</accession>
<dbReference type="Pfam" id="PF00126">
    <property type="entry name" value="HTH_1"/>
    <property type="match status" value="1"/>
</dbReference>
<evidence type="ECO:0000256" key="2">
    <source>
        <dbReference type="ARBA" id="ARBA00023015"/>
    </source>
</evidence>
<evidence type="ECO:0000256" key="3">
    <source>
        <dbReference type="ARBA" id="ARBA00023125"/>
    </source>
</evidence>
<sequence length="318" mass="35655">MIIRKILSIADTQTIEWWDLMDRFISMQIFIAAVEEGSFAAAARRFKLSAAMAGRHVSSIESNLNARLIQRSTRRLSLTDVGQRYYERCKVILEAVEDANREASDVQATPRGLLRIAAPVAFGAMHLGAIVSRYLELFPEVSLDVVLEDKYADLLENRIDVAIRVGRLDDPSLVTRRLAPCKMVLCASPEYLKKHGMPETPEDISRAPRLAFSQAVSAGDWTIYDPEGSLHRIESACRITSNNIQLLLESALAGTGIIYGPSFVFCEHIKKDRLIELLPAYKKTELTIQAVYPSAIRIPFKVRSFVDFIAEALRDTQL</sequence>
<dbReference type="GO" id="GO:0006351">
    <property type="term" value="P:DNA-templated transcription"/>
    <property type="evidence" value="ECO:0007669"/>
    <property type="project" value="TreeGrafter"/>
</dbReference>
<dbReference type="GO" id="GO:0003700">
    <property type="term" value="F:DNA-binding transcription factor activity"/>
    <property type="evidence" value="ECO:0007669"/>
    <property type="project" value="InterPro"/>
</dbReference>
<dbReference type="GO" id="GO:0043565">
    <property type="term" value="F:sequence-specific DNA binding"/>
    <property type="evidence" value="ECO:0007669"/>
    <property type="project" value="TreeGrafter"/>
</dbReference>
<proteinExistence type="inferred from homology"/>
<dbReference type="AlphaFoldDB" id="A0A6M6A3Z3"/>
<dbReference type="Gene3D" id="1.10.10.10">
    <property type="entry name" value="Winged helix-like DNA-binding domain superfamily/Winged helix DNA-binding domain"/>
    <property type="match status" value="1"/>
</dbReference>
<evidence type="ECO:0000256" key="1">
    <source>
        <dbReference type="ARBA" id="ARBA00009437"/>
    </source>
</evidence>
<keyword evidence="2" id="KW-0805">Transcription regulation</keyword>
<evidence type="ECO:0000259" key="5">
    <source>
        <dbReference type="PROSITE" id="PS50931"/>
    </source>
</evidence>
<comment type="similarity">
    <text evidence="1">Belongs to the LysR transcriptional regulatory family.</text>
</comment>
<dbReference type="PANTHER" id="PTHR30537:SF5">
    <property type="entry name" value="HTH-TYPE TRANSCRIPTIONAL ACTIVATOR TTDR-RELATED"/>
    <property type="match status" value="1"/>
</dbReference>
<keyword evidence="6" id="KW-0614">Plasmid</keyword>
<feature type="domain" description="HTH lysR-type" evidence="5">
    <location>
        <begin position="22"/>
        <end position="79"/>
    </location>
</feature>
<keyword evidence="3" id="KW-0238">DNA-binding</keyword>